<dbReference type="GO" id="GO:0016020">
    <property type="term" value="C:membrane"/>
    <property type="evidence" value="ECO:0007669"/>
    <property type="project" value="InterPro"/>
</dbReference>
<evidence type="ECO:0000256" key="3">
    <source>
        <dbReference type="ARBA" id="ARBA00022553"/>
    </source>
</evidence>
<dbReference type="SUPFAM" id="SSF55874">
    <property type="entry name" value="ATPase domain of HSP90 chaperone/DNA topoisomerase II/histidine kinase"/>
    <property type="match status" value="1"/>
</dbReference>
<dbReference type="Pfam" id="PF07730">
    <property type="entry name" value="HisKA_3"/>
    <property type="match status" value="1"/>
</dbReference>
<feature type="domain" description="Histidine kinase/HSP90-like ATPase" evidence="10">
    <location>
        <begin position="313"/>
        <end position="400"/>
    </location>
</feature>
<evidence type="ECO:0000256" key="4">
    <source>
        <dbReference type="ARBA" id="ARBA00022679"/>
    </source>
</evidence>
<keyword evidence="9" id="KW-1133">Transmembrane helix</keyword>
<keyword evidence="9" id="KW-0812">Transmembrane</keyword>
<evidence type="ECO:0000313" key="13">
    <source>
        <dbReference type="Proteomes" id="UP000307943"/>
    </source>
</evidence>
<name>A0A5C4T5R8_9BACL</name>
<evidence type="ECO:0000256" key="7">
    <source>
        <dbReference type="ARBA" id="ARBA00022840"/>
    </source>
</evidence>
<keyword evidence="5" id="KW-0547">Nucleotide-binding</keyword>
<keyword evidence="7" id="KW-0067">ATP-binding</keyword>
<comment type="catalytic activity">
    <reaction evidence="1">
        <text>ATP + protein L-histidine = ADP + protein N-phospho-L-histidine.</text>
        <dbReference type="EC" id="2.7.13.3"/>
    </reaction>
</comment>
<feature type="transmembrane region" description="Helical" evidence="9">
    <location>
        <begin position="84"/>
        <end position="102"/>
    </location>
</feature>
<feature type="transmembrane region" description="Helical" evidence="9">
    <location>
        <begin position="29"/>
        <end position="47"/>
    </location>
</feature>
<evidence type="ECO:0000259" key="10">
    <source>
        <dbReference type="Pfam" id="PF02518"/>
    </source>
</evidence>
<keyword evidence="8" id="KW-0902">Two-component regulatory system</keyword>
<keyword evidence="9" id="KW-0472">Membrane</keyword>
<dbReference type="AlphaFoldDB" id="A0A5C4T5R8"/>
<reference evidence="12 13" key="1">
    <citation type="submission" date="2019-05" db="EMBL/GenBank/DDBJ databases">
        <title>We sequenced the genome of Paenibacillus hemerocallicola KCTC 33185 for further insight into its adaptation and study the phylogeny of Paenibacillus.</title>
        <authorList>
            <person name="Narsing Rao M.P."/>
        </authorList>
    </citation>
    <scope>NUCLEOTIDE SEQUENCE [LARGE SCALE GENOMIC DNA]</scope>
    <source>
        <strain evidence="12 13">KCTC 33185</strain>
    </source>
</reference>
<gene>
    <name evidence="12" type="ORF">FE784_20695</name>
</gene>
<dbReference type="EC" id="2.7.13.3" evidence="2"/>
<keyword evidence="3" id="KW-0597">Phosphoprotein</keyword>
<keyword evidence="4" id="KW-0808">Transferase</keyword>
<dbReference type="Gene3D" id="3.30.565.10">
    <property type="entry name" value="Histidine kinase-like ATPase, C-terminal domain"/>
    <property type="match status" value="1"/>
</dbReference>
<evidence type="ECO:0000256" key="8">
    <source>
        <dbReference type="ARBA" id="ARBA00023012"/>
    </source>
</evidence>
<dbReference type="InterPro" id="IPR003594">
    <property type="entry name" value="HATPase_dom"/>
</dbReference>
<feature type="transmembrane region" description="Helical" evidence="9">
    <location>
        <begin position="132"/>
        <end position="164"/>
    </location>
</feature>
<dbReference type="PANTHER" id="PTHR24421">
    <property type="entry name" value="NITRATE/NITRITE SENSOR PROTEIN NARX-RELATED"/>
    <property type="match status" value="1"/>
</dbReference>
<dbReference type="GO" id="GO:0005524">
    <property type="term" value="F:ATP binding"/>
    <property type="evidence" value="ECO:0007669"/>
    <property type="project" value="UniProtKB-KW"/>
</dbReference>
<keyword evidence="6 12" id="KW-0418">Kinase</keyword>
<dbReference type="GO" id="GO:0046983">
    <property type="term" value="F:protein dimerization activity"/>
    <property type="evidence" value="ECO:0007669"/>
    <property type="project" value="InterPro"/>
</dbReference>
<evidence type="ECO:0000256" key="5">
    <source>
        <dbReference type="ARBA" id="ARBA00022741"/>
    </source>
</evidence>
<evidence type="ECO:0000259" key="11">
    <source>
        <dbReference type="Pfam" id="PF07730"/>
    </source>
</evidence>
<keyword evidence="13" id="KW-1185">Reference proteome</keyword>
<dbReference type="CDD" id="cd16917">
    <property type="entry name" value="HATPase_UhpB-NarQ-NarX-like"/>
    <property type="match status" value="1"/>
</dbReference>
<dbReference type="EMBL" id="VDCQ01000030">
    <property type="protein sequence ID" value="TNJ64388.1"/>
    <property type="molecule type" value="Genomic_DNA"/>
</dbReference>
<dbReference type="GO" id="GO:0000155">
    <property type="term" value="F:phosphorelay sensor kinase activity"/>
    <property type="evidence" value="ECO:0007669"/>
    <property type="project" value="InterPro"/>
</dbReference>
<evidence type="ECO:0000256" key="6">
    <source>
        <dbReference type="ARBA" id="ARBA00022777"/>
    </source>
</evidence>
<dbReference type="InterPro" id="IPR036890">
    <property type="entry name" value="HATPase_C_sf"/>
</dbReference>
<dbReference type="Proteomes" id="UP000307943">
    <property type="component" value="Unassembled WGS sequence"/>
</dbReference>
<dbReference type="InterPro" id="IPR050482">
    <property type="entry name" value="Sensor_HK_TwoCompSys"/>
</dbReference>
<dbReference type="Pfam" id="PF02518">
    <property type="entry name" value="HATPase_c"/>
    <property type="match status" value="1"/>
</dbReference>
<comment type="caution">
    <text evidence="12">The sequence shown here is derived from an EMBL/GenBank/DDBJ whole genome shotgun (WGS) entry which is preliminary data.</text>
</comment>
<proteinExistence type="predicted"/>
<evidence type="ECO:0000256" key="2">
    <source>
        <dbReference type="ARBA" id="ARBA00012438"/>
    </source>
</evidence>
<dbReference type="InterPro" id="IPR011712">
    <property type="entry name" value="Sig_transdc_His_kin_sub3_dim/P"/>
</dbReference>
<protein>
    <recommendedName>
        <fullName evidence="2">histidine kinase</fullName>
        <ecNumber evidence="2">2.7.13.3</ecNumber>
    </recommendedName>
</protein>
<feature type="transmembrane region" description="Helical" evidence="9">
    <location>
        <begin position="53"/>
        <end position="72"/>
    </location>
</feature>
<evidence type="ECO:0000256" key="9">
    <source>
        <dbReference type="SAM" id="Phobius"/>
    </source>
</evidence>
<dbReference type="PANTHER" id="PTHR24421:SF10">
    <property type="entry name" value="NITRATE_NITRITE SENSOR PROTEIN NARQ"/>
    <property type="match status" value="1"/>
</dbReference>
<sequence length="406" mass="45289">MSKTDSSDMMKETNRLKERTMNKNIFRHIDTRAAHITFIVAFFVLIWPEYPFLHVHVLIVYAAFAACYIGMAAAPKGWWNARRYVIAVCFLTAISVIIRILHSDHPDHRIFWPLLYMLGVADPKWNRSTATLAFVTVCLIFGMMLVDGVSYGALIAAVLMYIAVRNQSRLHEAHRTNRKQLEQLNTAYSELQQTSVQAMGYAALTERTRLARDIHDGLGHQMTSLIVQLQALKLMIPKDPVEAANSVDEILKVARKGMDEVRIAVKEWSDDEKGLGPIALKGLISQIEANSQVRIQYKEIGPIGEWPVECSVILYRILQEALTNILKHAGASQVDVAVEEENEHVKLLITDDGHFSGEKPLNFGFGLSGMIERCKSAGGSIVFSANSPNGLKIQATIPLAISSSTF</sequence>
<dbReference type="Gene3D" id="1.20.5.1930">
    <property type="match status" value="1"/>
</dbReference>
<feature type="domain" description="Signal transduction histidine kinase subgroup 3 dimerisation and phosphoacceptor" evidence="11">
    <location>
        <begin position="206"/>
        <end position="267"/>
    </location>
</feature>
<evidence type="ECO:0000256" key="1">
    <source>
        <dbReference type="ARBA" id="ARBA00000085"/>
    </source>
</evidence>
<organism evidence="12 13">
    <name type="scientific">Paenibacillus hemerocallicola</name>
    <dbReference type="NCBI Taxonomy" id="1172614"/>
    <lineage>
        <taxon>Bacteria</taxon>
        <taxon>Bacillati</taxon>
        <taxon>Bacillota</taxon>
        <taxon>Bacilli</taxon>
        <taxon>Bacillales</taxon>
        <taxon>Paenibacillaceae</taxon>
        <taxon>Paenibacillus</taxon>
    </lineage>
</organism>
<accession>A0A5C4T5R8</accession>
<evidence type="ECO:0000313" key="12">
    <source>
        <dbReference type="EMBL" id="TNJ64388.1"/>
    </source>
</evidence>
<dbReference type="OrthoDB" id="9781904at2"/>